<dbReference type="Gene3D" id="3.40.50.300">
    <property type="entry name" value="P-loop containing nucleotide triphosphate hydrolases"/>
    <property type="match status" value="1"/>
</dbReference>
<evidence type="ECO:0000313" key="10">
    <source>
        <dbReference type="EMBL" id="MBE5063160.1"/>
    </source>
</evidence>
<comment type="subunit">
    <text evidence="8">Forms a stable energy-coupling factor (ECF) transporter complex composed of 2 membrane-embedded substrate-binding proteins (S component), 2 ATP-binding proteins (A component) and 2 transmembrane proteins (T component).</text>
</comment>
<dbReference type="InterPro" id="IPR017871">
    <property type="entry name" value="ABC_transporter-like_CS"/>
</dbReference>
<evidence type="ECO:0000256" key="4">
    <source>
        <dbReference type="ARBA" id="ARBA00022741"/>
    </source>
</evidence>
<gene>
    <name evidence="10" type="ORF">INF30_07785</name>
</gene>
<dbReference type="EC" id="7.-.-.-" evidence="8"/>
<dbReference type="NCBIfam" id="TIGR04521">
    <property type="entry name" value="ECF_ATPase_2"/>
    <property type="match status" value="1"/>
</dbReference>
<evidence type="ECO:0000256" key="6">
    <source>
        <dbReference type="ARBA" id="ARBA00022967"/>
    </source>
</evidence>
<evidence type="ECO:0000256" key="1">
    <source>
        <dbReference type="ARBA" id="ARBA00004202"/>
    </source>
</evidence>
<keyword evidence="6" id="KW-1278">Translocase</keyword>
<dbReference type="InterPro" id="IPR015856">
    <property type="entry name" value="ABC_transpr_CbiO/EcfA_su"/>
</dbReference>
<dbReference type="InterPro" id="IPR030946">
    <property type="entry name" value="EcfA2"/>
</dbReference>
<comment type="caution">
    <text evidence="10">The sequence shown here is derived from an EMBL/GenBank/DDBJ whole genome shotgun (WGS) entry which is preliminary data.</text>
</comment>
<keyword evidence="7 8" id="KW-0472">Membrane</keyword>
<keyword evidence="3 8" id="KW-1003">Cell membrane</keyword>
<keyword evidence="11" id="KW-1185">Reference proteome</keyword>
<organism evidence="10 11">
    <name type="scientific">Claveliimonas monacensis</name>
    <dbReference type="NCBI Taxonomy" id="2779351"/>
    <lineage>
        <taxon>Bacteria</taxon>
        <taxon>Bacillati</taxon>
        <taxon>Bacillota</taxon>
        <taxon>Clostridia</taxon>
        <taxon>Lachnospirales</taxon>
        <taxon>Lachnospiraceae</taxon>
        <taxon>Claveliimonas</taxon>
    </lineage>
</organism>
<keyword evidence="5 8" id="KW-0067">ATP-binding</keyword>
<dbReference type="PROSITE" id="PS00211">
    <property type="entry name" value="ABC_TRANSPORTER_1"/>
    <property type="match status" value="1"/>
</dbReference>
<proteinExistence type="inferred from homology"/>
<evidence type="ECO:0000256" key="5">
    <source>
        <dbReference type="ARBA" id="ARBA00022840"/>
    </source>
</evidence>
<dbReference type="RefSeq" id="WP_226394822.1">
    <property type="nucleotide sequence ID" value="NZ_JADCKL010000004.1"/>
</dbReference>
<accession>A0ABR9RJL3</accession>
<feature type="domain" description="ABC transporter" evidence="9">
    <location>
        <begin position="3"/>
        <end position="243"/>
    </location>
</feature>
<sequence>MLMEIEKLNYTYPSSGEEAVHALRDVTLSIEEGEFLALAGRSGSGKSTFVRHLNGLLRADSGDIKYRGQPIYAKKYPLGKLRQKVGLVFQYPEHQLFSRTVLDDVAFGPQNMGADKSQAEDMARKALEKVGIGEELFSSSPYELSGGQMRRVAIAGVLAMGPEVLVLDEPTAGLDPYSKRQLFALLREMQGNGTTIILVSHSMEEISEYADRVVVFLDGTVCMDGSPEDVFSQKELLDGAGLEMPQIMETLWKMQQKGIPVERLVCDEEKAAEEIFNAVTDRRGGTNA</sequence>
<name>A0ABR9RJL3_9FIRM</name>
<keyword evidence="4 8" id="KW-0547">Nucleotide-binding</keyword>
<reference evidence="10 11" key="1">
    <citation type="submission" date="2020-10" db="EMBL/GenBank/DDBJ databases">
        <title>ChiBAC.</title>
        <authorList>
            <person name="Zenner C."/>
            <person name="Hitch T.C.A."/>
            <person name="Clavel T."/>
        </authorList>
    </citation>
    <scope>NUCLEOTIDE SEQUENCE [LARGE SCALE GENOMIC DNA]</scope>
    <source>
        <strain evidence="10 11">DSM 108991</strain>
    </source>
</reference>
<dbReference type="InterPro" id="IPR027417">
    <property type="entry name" value="P-loop_NTPase"/>
</dbReference>
<dbReference type="InterPro" id="IPR003439">
    <property type="entry name" value="ABC_transporter-like_ATP-bd"/>
</dbReference>
<evidence type="ECO:0000256" key="7">
    <source>
        <dbReference type="ARBA" id="ARBA00023136"/>
    </source>
</evidence>
<dbReference type="SMART" id="SM00382">
    <property type="entry name" value="AAA"/>
    <property type="match status" value="1"/>
</dbReference>
<dbReference type="PANTHER" id="PTHR43553">
    <property type="entry name" value="HEAVY METAL TRANSPORTER"/>
    <property type="match status" value="1"/>
</dbReference>
<comment type="subcellular location">
    <subcellularLocation>
        <location evidence="1 8">Cell membrane</location>
        <topology evidence="1 8">Peripheral membrane protein</topology>
    </subcellularLocation>
</comment>
<dbReference type="InterPro" id="IPR003593">
    <property type="entry name" value="AAA+_ATPase"/>
</dbReference>
<evidence type="ECO:0000313" key="11">
    <source>
        <dbReference type="Proteomes" id="UP000758652"/>
    </source>
</evidence>
<dbReference type="Proteomes" id="UP000758652">
    <property type="component" value="Unassembled WGS sequence"/>
</dbReference>
<dbReference type="PANTHER" id="PTHR43553:SF27">
    <property type="entry name" value="ENERGY-COUPLING FACTOR TRANSPORTER ATP-BINDING PROTEIN ECFA2"/>
    <property type="match status" value="1"/>
</dbReference>
<keyword evidence="2 8" id="KW-0813">Transport</keyword>
<dbReference type="InterPro" id="IPR050095">
    <property type="entry name" value="ECF_ABC_transporter_ATP-bd"/>
</dbReference>
<evidence type="ECO:0000256" key="8">
    <source>
        <dbReference type="RuleBase" id="RU365104"/>
    </source>
</evidence>
<evidence type="ECO:0000256" key="3">
    <source>
        <dbReference type="ARBA" id="ARBA00022475"/>
    </source>
</evidence>
<dbReference type="PROSITE" id="PS50893">
    <property type="entry name" value="ABC_TRANSPORTER_2"/>
    <property type="match status" value="1"/>
</dbReference>
<protein>
    <recommendedName>
        <fullName evidence="8">Energy-coupling factor transporter ATP-binding protein EcfA2</fullName>
        <ecNumber evidence="8">7.-.-.-</ecNumber>
    </recommendedName>
</protein>
<dbReference type="EMBL" id="JADCKL010000004">
    <property type="protein sequence ID" value="MBE5063160.1"/>
    <property type="molecule type" value="Genomic_DNA"/>
</dbReference>
<evidence type="ECO:0000259" key="9">
    <source>
        <dbReference type="PROSITE" id="PS50893"/>
    </source>
</evidence>
<comment type="function">
    <text evidence="8">ATP-binding (A) component of a common energy-coupling factor (ECF) ABC-transporter complex.</text>
</comment>
<evidence type="ECO:0000256" key="2">
    <source>
        <dbReference type="ARBA" id="ARBA00022448"/>
    </source>
</evidence>
<dbReference type="SUPFAM" id="SSF52540">
    <property type="entry name" value="P-loop containing nucleoside triphosphate hydrolases"/>
    <property type="match status" value="1"/>
</dbReference>
<dbReference type="Pfam" id="PF00005">
    <property type="entry name" value="ABC_tran"/>
    <property type="match status" value="1"/>
</dbReference>
<dbReference type="CDD" id="cd03225">
    <property type="entry name" value="ABC_cobalt_CbiO_domain1"/>
    <property type="match status" value="1"/>
</dbReference>
<comment type="similarity">
    <text evidence="8">Belongs to the ABC transporter superfamily. Energy-coupling factor EcfA family.</text>
</comment>